<gene>
    <name evidence="1" type="ORF">PCOR1329_LOCUS82551</name>
</gene>
<feature type="non-terminal residue" evidence="1">
    <location>
        <position position="53"/>
    </location>
</feature>
<evidence type="ECO:0000313" key="2">
    <source>
        <dbReference type="Proteomes" id="UP001189429"/>
    </source>
</evidence>
<accession>A0ABN9Y8X6</accession>
<proteinExistence type="predicted"/>
<sequence>MRGACAPPSASSVLAKAAADCGSGRGLGAHVGAAVGRVGRLRHWACHAAPPAR</sequence>
<organism evidence="1 2">
    <name type="scientific">Prorocentrum cordatum</name>
    <dbReference type="NCBI Taxonomy" id="2364126"/>
    <lineage>
        <taxon>Eukaryota</taxon>
        <taxon>Sar</taxon>
        <taxon>Alveolata</taxon>
        <taxon>Dinophyceae</taxon>
        <taxon>Prorocentrales</taxon>
        <taxon>Prorocentraceae</taxon>
        <taxon>Prorocentrum</taxon>
    </lineage>
</organism>
<comment type="caution">
    <text evidence="1">The sequence shown here is derived from an EMBL/GenBank/DDBJ whole genome shotgun (WGS) entry which is preliminary data.</text>
</comment>
<name>A0ABN9Y8X6_9DINO</name>
<reference evidence="1" key="1">
    <citation type="submission" date="2023-10" db="EMBL/GenBank/DDBJ databases">
        <authorList>
            <person name="Chen Y."/>
            <person name="Shah S."/>
            <person name="Dougan E. K."/>
            <person name="Thang M."/>
            <person name="Chan C."/>
        </authorList>
    </citation>
    <scope>NUCLEOTIDE SEQUENCE [LARGE SCALE GENOMIC DNA]</scope>
</reference>
<keyword evidence="2" id="KW-1185">Reference proteome</keyword>
<protein>
    <submittedName>
        <fullName evidence="1">Uncharacterized protein</fullName>
    </submittedName>
</protein>
<dbReference type="EMBL" id="CAUYUJ010021885">
    <property type="protein sequence ID" value="CAK0907573.1"/>
    <property type="molecule type" value="Genomic_DNA"/>
</dbReference>
<evidence type="ECO:0000313" key="1">
    <source>
        <dbReference type="EMBL" id="CAK0907573.1"/>
    </source>
</evidence>
<dbReference type="Proteomes" id="UP001189429">
    <property type="component" value="Unassembled WGS sequence"/>
</dbReference>